<comment type="caution">
    <text evidence="2">The sequence shown here is derived from an EMBL/GenBank/DDBJ whole genome shotgun (WGS) entry which is preliminary data.</text>
</comment>
<feature type="transmembrane region" description="Helical" evidence="1">
    <location>
        <begin position="314"/>
        <end position="337"/>
    </location>
</feature>
<keyword evidence="1" id="KW-0812">Transmembrane</keyword>
<proteinExistence type="predicted"/>
<keyword evidence="1" id="KW-0472">Membrane</keyword>
<feature type="transmembrane region" description="Helical" evidence="1">
    <location>
        <begin position="364"/>
        <end position="383"/>
    </location>
</feature>
<feature type="transmembrane region" description="Helical" evidence="1">
    <location>
        <begin position="249"/>
        <end position="268"/>
    </location>
</feature>
<dbReference type="Proteomes" id="UP001335100">
    <property type="component" value="Unassembled WGS sequence"/>
</dbReference>
<evidence type="ECO:0000313" key="2">
    <source>
        <dbReference type="EMBL" id="MEE1933218.1"/>
    </source>
</evidence>
<reference evidence="2 3" key="1">
    <citation type="submission" date="2024-01" db="EMBL/GenBank/DDBJ databases">
        <title>Unpublished Manusciprt.</title>
        <authorList>
            <person name="Duman M."/>
            <person name="Valdes E.G."/>
            <person name="Ajmi N."/>
            <person name="Altun S."/>
            <person name="Saticioglu I.B."/>
        </authorList>
    </citation>
    <scope>NUCLEOTIDE SEQUENCE [LARGE SCALE GENOMIC DNA]</scope>
    <source>
        <strain evidence="2 3">148P</strain>
    </source>
</reference>
<dbReference type="SUPFAM" id="SSF52151">
    <property type="entry name" value="FabD/lysophospholipase-like"/>
    <property type="match status" value="2"/>
</dbReference>
<evidence type="ECO:0000313" key="3">
    <source>
        <dbReference type="Proteomes" id="UP001335100"/>
    </source>
</evidence>
<evidence type="ECO:0000256" key="1">
    <source>
        <dbReference type="SAM" id="Phobius"/>
    </source>
</evidence>
<feature type="transmembrane region" description="Helical" evidence="1">
    <location>
        <begin position="289"/>
        <end position="308"/>
    </location>
</feature>
<evidence type="ECO:0008006" key="4">
    <source>
        <dbReference type="Google" id="ProtNLM"/>
    </source>
</evidence>
<dbReference type="Gene3D" id="3.40.1090.10">
    <property type="entry name" value="Cytosolic phospholipase A2 catalytic domain"/>
    <property type="match status" value="2"/>
</dbReference>
<protein>
    <recommendedName>
        <fullName evidence="4">PNPLA domain-containing protein</fullName>
    </recommendedName>
</protein>
<name>A0ABU7HNW2_9PSED</name>
<dbReference type="PANTHER" id="PTHR10728:SF40">
    <property type="entry name" value="PATATIN FAMILY PROTEIN"/>
    <property type="match status" value="1"/>
</dbReference>
<dbReference type="InterPro" id="IPR016035">
    <property type="entry name" value="Acyl_Trfase/lysoPLipase"/>
</dbReference>
<organism evidence="2 3">
    <name type="scientific">Pseudomonas ulcerans</name>
    <dbReference type="NCBI Taxonomy" id="3115852"/>
    <lineage>
        <taxon>Bacteria</taxon>
        <taxon>Pseudomonadati</taxon>
        <taxon>Pseudomonadota</taxon>
        <taxon>Gammaproteobacteria</taxon>
        <taxon>Pseudomonadales</taxon>
        <taxon>Pseudomonadaceae</taxon>
        <taxon>Pseudomonas</taxon>
    </lineage>
</organism>
<keyword evidence="1" id="KW-1133">Transmembrane helix</keyword>
<dbReference type="PANTHER" id="PTHR10728">
    <property type="entry name" value="CYTOSOLIC PHOSPHOLIPASE A2"/>
    <property type="match status" value="1"/>
</dbReference>
<dbReference type="EMBL" id="JAZDQJ010000006">
    <property type="protein sequence ID" value="MEE1933218.1"/>
    <property type="molecule type" value="Genomic_DNA"/>
</dbReference>
<accession>A0ABU7HNW2</accession>
<gene>
    <name evidence="2" type="ORF">V0R50_08290</name>
</gene>
<keyword evidence="3" id="KW-1185">Reference proteome</keyword>
<feature type="transmembrane region" description="Helical" evidence="1">
    <location>
        <begin position="433"/>
        <end position="455"/>
    </location>
</feature>
<dbReference type="RefSeq" id="WP_330074104.1">
    <property type="nucleotide sequence ID" value="NZ_JAZDQJ010000006.1"/>
</dbReference>
<feature type="transmembrane region" description="Helical" evidence="1">
    <location>
        <begin position="395"/>
        <end position="412"/>
    </location>
</feature>
<sequence>MDREESVSPEQHTQFDAEHARIDERRRLLALPANEKGRWALGLSGGGIRSATFCLGVVQALARARAADAPAREDGQPPALGERLLPRFDYLSTVSGGGYLGSFFGSLFLPGRLRGREHSGVLETGDAQPDQQARIDAARDAYDSLDYEPPGRIHTGDDYRKQPVGAAPLAWLRENGRYLTPGGAGDLFYVLGLSLRNLFAVHMVIGMPLLCTLALAILAQVLIGDSSLCSMAASKLPASVTYLLCGSLWWLPGALVLLAVLPLMLAFWMVYRRRNDDDSLHPFNRATGLYVLSGVVFLALGLFAPGIANGLRVLLVLFALVCVLGLVYCLWLCSYLGSGRINPDKALTRENSVGTYRVLVTRRLATAIVATLASVFFALVPWLSEWIFQRVAEGHGALLSGGALVPLLMALVRQASLSSDDKATPNWLSKLPISLIAGLAGVAIFMLVALSWGLLAQYVRFGADAQADSQAWMRLAVLVLLAAVCSLGSGKFIGFINLSSWQAFYRARLARAYLGASNGLRFSGKTRNQRKRLLSVAETLPGDDVGIEDYYANNGCAPVHLINVTLNQTVDPAEQLVQRDRKGKPLCLAPSGAEGLASVSYLLDGEPRQRAHQPDCGEMYQPLTLAHWVATSGAAVSTGLGRQTSLGTSLALGLTNMRLGTWWPADFLQNGELLSGVRQSRDTLLERTLPAQHYLYQELTARFHGLNRDFQYLSDGGHFENTATYELIRQGRNIELIVTCDCGADPTYQFNDLANLIRLARIDQALEIREDTGVFADPVLAPYFGRVGDFALDAAERGREDYRRCAMLFKVIDKHGELTARILLIKPNLIAGLPVDLVNYAGAHPTFPNESTANQFFDEAQFESYRQLGLQIGQRLFGDGKSASPVADALWKYLT</sequence>
<feature type="transmembrane region" description="Helical" evidence="1">
    <location>
        <begin position="475"/>
        <end position="498"/>
    </location>
</feature>
<feature type="transmembrane region" description="Helical" evidence="1">
    <location>
        <begin position="198"/>
        <end position="223"/>
    </location>
</feature>